<dbReference type="EMBL" id="JAHRHJ020003813">
    <property type="protein sequence ID" value="KAH9287607.1"/>
    <property type="molecule type" value="Genomic_DNA"/>
</dbReference>
<accession>A0AA38F4K8</accession>
<dbReference type="AlphaFoldDB" id="A0AA38F4K8"/>
<evidence type="ECO:0000313" key="3">
    <source>
        <dbReference type="Proteomes" id="UP000824469"/>
    </source>
</evidence>
<evidence type="ECO:0000256" key="1">
    <source>
        <dbReference type="SAM" id="MobiDB-lite"/>
    </source>
</evidence>
<dbReference type="Proteomes" id="UP000824469">
    <property type="component" value="Unassembled WGS sequence"/>
</dbReference>
<name>A0AA38F4K8_TAXCH</name>
<reference evidence="2 3" key="1">
    <citation type="journal article" date="2021" name="Nat. Plants">
        <title>The Taxus genome provides insights into paclitaxel biosynthesis.</title>
        <authorList>
            <person name="Xiong X."/>
            <person name="Gou J."/>
            <person name="Liao Q."/>
            <person name="Li Y."/>
            <person name="Zhou Q."/>
            <person name="Bi G."/>
            <person name="Li C."/>
            <person name="Du R."/>
            <person name="Wang X."/>
            <person name="Sun T."/>
            <person name="Guo L."/>
            <person name="Liang H."/>
            <person name="Lu P."/>
            <person name="Wu Y."/>
            <person name="Zhang Z."/>
            <person name="Ro D.K."/>
            <person name="Shang Y."/>
            <person name="Huang S."/>
            <person name="Yan J."/>
        </authorList>
    </citation>
    <scope>NUCLEOTIDE SEQUENCE [LARGE SCALE GENOMIC DNA]</scope>
    <source>
        <strain evidence="2">Ta-2019</strain>
    </source>
</reference>
<feature type="compositionally biased region" description="Polar residues" evidence="1">
    <location>
        <begin position="29"/>
        <end position="57"/>
    </location>
</feature>
<feature type="compositionally biased region" description="Low complexity" evidence="1">
    <location>
        <begin position="149"/>
        <end position="158"/>
    </location>
</feature>
<gene>
    <name evidence="2" type="ORF">KI387_031724</name>
</gene>
<feature type="non-terminal residue" evidence="2">
    <location>
        <position position="1"/>
    </location>
</feature>
<protein>
    <submittedName>
        <fullName evidence="2">Uncharacterized protein</fullName>
    </submittedName>
</protein>
<organism evidence="2 3">
    <name type="scientific">Taxus chinensis</name>
    <name type="common">Chinese yew</name>
    <name type="synonym">Taxus wallichiana var. chinensis</name>
    <dbReference type="NCBI Taxonomy" id="29808"/>
    <lineage>
        <taxon>Eukaryota</taxon>
        <taxon>Viridiplantae</taxon>
        <taxon>Streptophyta</taxon>
        <taxon>Embryophyta</taxon>
        <taxon>Tracheophyta</taxon>
        <taxon>Spermatophyta</taxon>
        <taxon>Pinopsida</taxon>
        <taxon>Pinidae</taxon>
        <taxon>Conifers II</taxon>
        <taxon>Cupressales</taxon>
        <taxon>Taxaceae</taxon>
        <taxon>Taxus</taxon>
    </lineage>
</organism>
<keyword evidence="3" id="KW-1185">Reference proteome</keyword>
<feature type="compositionally biased region" description="Basic and acidic residues" evidence="1">
    <location>
        <begin position="1"/>
        <end position="15"/>
    </location>
</feature>
<feature type="compositionally biased region" description="Basic residues" evidence="1">
    <location>
        <begin position="109"/>
        <end position="148"/>
    </location>
</feature>
<feature type="region of interest" description="Disordered" evidence="1">
    <location>
        <begin position="109"/>
        <end position="171"/>
    </location>
</feature>
<feature type="region of interest" description="Disordered" evidence="1">
    <location>
        <begin position="1"/>
        <end position="57"/>
    </location>
</feature>
<proteinExistence type="predicted"/>
<sequence>HAAKKRDSNSLDKQRLHTPSRGTGKVFPSRTSFNETAPPSTRQAHPSMRQAHSFTREQATAPASNIFLHAPDHKSMPALLLYAGPLLTHQQKCFHGFPTASLPSRYFRRQAQHKKHQKRHAQQKKHQKWQAQHKKHQKRHAQQKKHQKTGQGTQTHAAPVYSSSRHDLDLL</sequence>
<evidence type="ECO:0000313" key="2">
    <source>
        <dbReference type="EMBL" id="KAH9287607.1"/>
    </source>
</evidence>
<comment type="caution">
    <text evidence="2">The sequence shown here is derived from an EMBL/GenBank/DDBJ whole genome shotgun (WGS) entry which is preliminary data.</text>
</comment>